<name>A0A507FLE1_9FUNG</name>
<feature type="compositionally biased region" description="Polar residues" evidence="1">
    <location>
        <begin position="284"/>
        <end position="296"/>
    </location>
</feature>
<organism evidence="3 4">
    <name type="scientific">Chytriomyces confervae</name>
    <dbReference type="NCBI Taxonomy" id="246404"/>
    <lineage>
        <taxon>Eukaryota</taxon>
        <taxon>Fungi</taxon>
        <taxon>Fungi incertae sedis</taxon>
        <taxon>Chytridiomycota</taxon>
        <taxon>Chytridiomycota incertae sedis</taxon>
        <taxon>Chytridiomycetes</taxon>
        <taxon>Chytridiales</taxon>
        <taxon>Chytriomycetaceae</taxon>
        <taxon>Chytriomyces</taxon>
    </lineage>
</organism>
<evidence type="ECO:0000313" key="3">
    <source>
        <dbReference type="EMBL" id="TPX77083.1"/>
    </source>
</evidence>
<evidence type="ECO:0000256" key="2">
    <source>
        <dbReference type="SAM" id="Phobius"/>
    </source>
</evidence>
<evidence type="ECO:0000256" key="1">
    <source>
        <dbReference type="SAM" id="MobiDB-lite"/>
    </source>
</evidence>
<dbReference type="OrthoDB" id="2160140at2759"/>
<keyword evidence="2" id="KW-1133">Transmembrane helix</keyword>
<proteinExistence type="predicted"/>
<feature type="transmembrane region" description="Helical" evidence="2">
    <location>
        <begin position="35"/>
        <end position="56"/>
    </location>
</feature>
<gene>
    <name evidence="3" type="ORF">CcCBS67573_g01635</name>
</gene>
<feature type="compositionally biased region" description="Basic and acidic residues" evidence="1">
    <location>
        <begin position="183"/>
        <end position="202"/>
    </location>
</feature>
<feature type="transmembrane region" description="Helical" evidence="2">
    <location>
        <begin position="62"/>
        <end position="83"/>
    </location>
</feature>
<keyword evidence="2" id="KW-0812">Transmembrane</keyword>
<dbReference type="EMBL" id="QEAP01000029">
    <property type="protein sequence ID" value="TPX77083.1"/>
    <property type="molecule type" value="Genomic_DNA"/>
</dbReference>
<keyword evidence="2" id="KW-0472">Membrane</keyword>
<feature type="compositionally biased region" description="Low complexity" evidence="1">
    <location>
        <begin position="170"/>
        <end position="179"/>
    </location>
</feature>
<sequence length="433" mass="47903">MDIRRQQQQQEHRSLSMSLVGGYALHLLVGVMRQIAPMILVCLAVGAALLSVPLGLSLSPALLVVASPVLALLLVACALLLWLRRIDEGWRSRVDWALRFVLPSSSFYSSSSSSSVQDGSPAPESSILSRSLSYARSWVPSFLLSSVTTPSNPATATADLDNVHVTLPSTHSSTPLLLSNRTSIDRDRDRDRDSLYSNDRHPNSLPIEKAPPKVVFKSLNPVSDGPLLVLCNSLLNSKVRVQPTSPAHFKSFDQFQPQQKPSLHQHPSTASITSSSSSSTAAAKQNNVPSSKSQPSVRLGRMDSYPHNHTPSSSSSVVEFKVLTVWRKDVKDILMRREYARLFVEDLVAFVEVNTMSVAKSCIYELINSQCLDITVYAPSFKSICSPHRKIVNKSTIPRISSIFLTSPYPRSSTDRRRTFNRRLVSQWRRGVL</sequence>
<feature type="region of interest" description="Disordered" evidence="1">
    <location>
        <begin position="170"/>
        <end position="209"/>
    </location>
</feature>
<dbReference type="AlphaFoldDB" id="A0A507FLE1"/>
<accession>A0A507FLE1</accession>
<reference evidence="3 4" key="1">
    <citation type="journal article" date="2019" name="Sci. Rep.">
        <title>Comparative genomics of chytrid fungi reveal insights into the obligate biotrophic and pathogenic lifestyle of Synchytrium endobioticum.</title>
        <authorList>
            <person name="van de Vossenberg B.T.L.H."/>
            <person name="Warris S."/>
            <person name="Nguyen H.D.T."/>
            <person name="van Gent-Pelzer M.P.E."/>
            <person name="Joly D.L."/>
            <person name="van de Geest H.C."/>
            <person name="Bonants P.J.M."/>
            <person name="Smith D.S."/>
            <person name="Levesque C.A."/>
            <person name="van der Lee T.A.J."/>
        </authorList>
    </citation>
    <scope>NUCLEOTIDE SEQUENCE [LARGE SCALE GENOMIC DNA]</scope>
    <source>
        <strain evidence="3 4">CBS 675.73</strain>
    </source>
</reference>
<protein>
    <submittedName>
        <fullName evidence="3">Uncharacterized protein</fullName>
    </submittedName>
</protein>
<feature type="region of interest" description="Disordered" evidence="1">
    <location>
        <begin position="255"/>
        <end position="314"/>
    </location>
</feature>
<evidence type="ECO:0000313" key="4">
    <source>
        <dbReference type="Proteomes" id="UP000320333"/>
    </source>
</evidence>
<comment type="caution">
    <text evidence="3">The sequence shown here is derived from an EMBL/GenBank/DDBJ whole genome shotgun (WGS) entry which is preliminary data.</text>
</comment>
<feature type="compositionally biased region" description="Low complexity" evidence="1">
    <location>
        <begin position="268"/>
        <end position="283"/>
    </location>
</feature>
<keyword evidence="4" id="KW-1185">Reference proteome</keyword>
<feature type="compositionally biased region" description="Polar residues" evidence="1">
    <location>
        <begin position="255"/>
        <end position="267"/>
    </location>
</feature>
<dbReference type="Proteomes" id="UP000320333">
    <property type="component" value="Unassembled WGS sequence"/>
</dbReference>